<evidence type="ECO:0000256" key="2">
    <source>
        <dbReference type="ARBA" id="ARBA00022618"/>
    </source>
</evidence>
<dbReference type="AlphaFoldDB" id="A0A1T4MR45"/>
<name>A0A1T4MR45_9FIRM</name>
<dbReference type="InterPro" id="IPR036388">
    <property type="entry name" value="WH-like_DNA-bd_sf"/>
</dbReference>
<keyword evidence="7" id="KW-1185">Reference proteome</keyword>
<dbReference type="InterPro" id="IPR005234">
    <property type="entry name" value="ScpB_csome_segregation"/>
</dbReference>
<keyword evidence="4 5" id="KW-0131">Cell cycle</keyword>
<comment type="similarity">
    <text evidence="5">Belongs to the ScpB family.</text>
</comment>
<evidence type="ECO:0000256" key="4">
    <source>
        <dbReference type="ARBA" id="ARBA00023306"/>
    </source>
</evidence>
<dbReference type="Pfam" id="PF04079">
    <property type="entry name" value="SMC_ScpB"/>
    <property type="match status" value="1"/>
</dbReference>
<evidence type="ECO:0000256" key="5">
    <source>
        <dbReference type="HAMAP-Rule" id="MF_01804"/>
    </source>
</evidence>
<dbReference type="SUPFAM" id="SSF46785">
    <property type="entry name" value="Winged helix' DNA-binding domain"/>
    <property type="match status" value="2"/>
</dbReference>
<dbReference type="Proteomes" id="UP000189933">
    <property type="component" value="Unassembled WGS sequence"/>
</dbReference>
<comment type="subcellular location">
    <subcellularLocation>
        <location evidence="5">Cytoplasm</location>
    </subcellularLocation>
    <text evidence="5">Associated with two foci at the outer edges of the nucleoid region in young cells, and at four foci within both cell halves in older cells.</text>
</comment>
<dbReference type="HAMAP" id="MF_01804">
    <property type="entry name" value="ScpB"/>
    <property type="match status" value="1"/>
</dbReference>
<dbReference type="InterPro" id="IPR036390">
    <property type="entry name" value="WH_DNA-bd_sf"/>
</dbReference>
<keyword evidence="2 5" id="KW-0132">Cell division</keyword>
<dbReference type="GO" id="GO:0051304">
    <property type="term" value="P:chromosome separation"/>
    <property type="evidence" value="ECO:0007669"/>
    <property type="project" value="InterPro"/>
</dbReference>
<proteinExistence type="inferred from homology"/>
<dbReference type="PANTHER" id="PTHR34298">
    <property type="entry name" value="SEGREGATION AND CONDENSATION PROTEIN B"/>
    <property type="match status" value="1"/>
</dbReference>
<keyword evidence="3 5" id="KW-0159">Chromosome partition</keyword>
<evidence type="ECO:0000256" key="3">
    <source>
        <dbReference type="ARBA" id="ARBA00022829"/>
    </source>
</evidence>
<comment type="subunit">
    <text evidence="5">Homodimer. Homodimerization may be required to stabilize the binding of ScpA to the Smc head domains. Component of a cohesin-like complex composed of ScpA, ScpB and the Smc homodimer, in which ScpA and ScpB bind to the head domain of Smc. The presence of the three proteins is required for the association of the complex with DNA.</text>
</comment>
<sequence>MTTLFSEELQAALEAVLFAATESLTEEKLATILGISQEEVQEQLQKLQEDLQRPERGLTLLQGTEGWRLVTKPVFAHYIERLFRPQQSNFLSKAALETLAIIAYRQPITRSEIELIRGVKTEKAINTLLERGLIKEVGRREGLGKPILYGTTEMFLSHFGLQSLADLPPLEEFLTALEE</sequence>
<comment type="function">
    <text evidence="5">Participates in chromosomal partition during cell division. May act via the formation of a condensin-like complex containing Smc and ScpA that pull DNA away from mid-cell into both cell halves.</text>
</comment>
<keyword evidence="1 5" id="KW-0963">Cytoplasm</keyword>
<evidence type="ECO:0000256" key="1">
    <source>
        <dbReference type="ARBA" id="ARBA00022490"/>
    </source>
</evidence>
<dbReference type="PANTHER" id="PTHR34298:SF2">
    <property type="entry name" value="SEGREGATION AND CONDENSATION PROTEIN B"/>
    <property type="match status" value="1"/>
</dbReference>
<protein>
    <recommendedName>
        <fullName evidence="5">Segregation and condensation protein B</fullName>
    </recommendedName>
</protein>
<dbReference type="PIRSF" id="PIRSF019345">
    <property type="entry name" value="ScpB"/>
    <property type="match status" value="1"/>
</dbReference>
<accession>A0A1T4MR45</accession>
<dbReference type="OrthoDB" id="9806226at2"/>
<dbReference type="GO" id="GO:0006260">
    <property type="term" value="P:DNA replication"/>
    <property type="evidence" value="ECO:0007669"/>
    <property type="project" value="UniProtKB-UniRule"/>
</dbReference>
<dbReference type="Gene3D" id="1.10.10.10">
    <property type="entry name" value="Winged helix-like DNA-binding domain superfamily/Winged helix DNA-binding domain"/>
    <property type="match status" value="2"/>
</dbReference>
<dbReference type="GO" id="GO:0051301">
    <property type="term" value="P:cell division"/>
    <property type="evidence" value="ECO:0007669"/>
    <property type="project" value="UniProtKB-KW"/>
</dbReference>
<dbReference type="EMBL" id="FUXM01000005">
    <property type="protein sequence ID" value="SJZ69296.1"/>
    <property type="molecule type" value="Genomic_DNA"/>
</dbReference>
<dbReference type="GO" id="GO:0005737">
    <property type="term" value="C:cytoplasm"/>
    <property type="evidence" value="ECO:0007669"/>
    <property type="project" value="UniProtKB-SubCell"/>
</dbReference>
<reference evidence="7" key="1">
    <citation type="submission" date="2017-02" db="EMBL/GenBank/DDBJ databases">
        <authorList>
            <person name="Varghese N."/>
            <person name="Submissions S."/>
        </authorList>
    </citation>
    <scope>NUCLEOTIDE SEQUENCE [LARGE SCALE GENOMIC DNA]</scope>
    <source>
        <strain evidence="7">DSM 16521</strain>
    </source>
</reference>
<gene>
    <name evidence="5" type="primary">scpB</name>
    <name evidence="6" type="ORF">SAMN02745885_00666</name>
</gene>
<organism evidence="6 7">
    <name type="scientific">Carboxydocella sporoproducens DSM 16521</name>
    <dbReference type="NCBI Taxonomy" id="1121270"/>
    <lineage>
        <taxon>Bacteria</taxon>
        <taxon>Bacillati</taxon>
        <taxon>Bacillota</taxon>
        <taxon>Clostridia</taxon>
        <taxon>Eubacteriales</taxon>
        <taxon>Clostridiales Family XVI. Incertae Sedis</taxon>
        <taxon>Carboxydocella</taxon>
    </lineage>
</organism>
<dbReference type="NCBIfam" id="TIGR00281">
    <property type="entry name" value="SMC-Scp complex subunit ScpB"/>
    <property type="match status" value="1"/>
</dbReference>
<evidence type="ECO:0000313" key="6">
    <source>
        <dbReference type="EMBL" id="SJZ69296.1"/>
    </source>
</evidence>
<dbReference type="RefSeq" id="WP_078664777.1">
    <property type="nucleotide sequence ID" value="NZ_FUXM01000005.1"/>
</dbReference>
<evidence type="ECO:0000313" key="7">
    <source>
        <dbReference type="Proteomes" id="UP000189933"/>
    </source>
</evidence>